<dbReference type="InterPro" id="IPR050153">
    <property type="entry name" value="Metal_Ion_Import_ABC"/>
</dbReference>
<evidence type="ECO:0000256" key="3">
    <source>
        <dbReference type="ARBA" id="ARBA00022840"/>
    </source>
</evidence>
<sequence>MTTLPPPRPLVSLRDLRVELGGNPILRGVTAGITRGTITALIGLNGSGKTTLLRALVNEYPHKGTIQFHCGHDHSQPYPEAIGYVPQRLTLDARLPLTVGDFLALTLSRRPLFFGISKKVAARSRAILERVGVADCLDRPVEGLSGGQLQRVLLALALEPHPELLLLDEPASGIDFKDQKKFYELISSINRETGVTVLLVSHDLNMVQAHAHDVLCLRGGSIQCQGPPDEILTPINMSLVFGAELHMFPHRYGT</sequence>
<dbReference type="InterPro" id="IPR027417">
    <property type="entry name" value="P-loop_NTPase"/>
</dbReference>
<reference evidence="6" key="1">
    <citation type="submission" date="2020-05" db="EMBL/GenBank/DDBJ databases">
        <title>Frigoriglobus tundricola gen. nov., sp. nov., a psychrotolerant cellulolytic planctomycete of the family Gemmataceae with two divergent copies of 16S rRNA gene.</title>
        <authorList>
            <person name="Kulichevskaya I.S."/>
            <person name="Ivanova A.A."/>
            <person name="Naumoff D.G."/>
            <person name="Beletsky A.V."/>
            <person name="Rijpstra W.I.C."/>
            <person name="Sinninghe Damste J.S."/>
            <person name="Mardanov A.V."/>
            <person name="Ravin N.V."/>
            <person name="Dedysh S.N."/>
        </authorList>
    </citation>
    <scope>NUCLEOTIDE SEQUENCE [LARGE SCALE GENOMIC DNA]</scope>
    <source>
        <strain evidence="6">PL17</strain>
    </source>
</reference>
<accession>A0A6M5Z2S4</accession>
<name>A0A6M5Z2S4_9BACT</name>
<dbReference type="KEGG" id="ftj:FTUN_7436"/>
<keyword evidence="1" id="KW-0813">Transport</keyword>
<dbReference type="PROSITE" id="PS50893">
    <property type="entry name" value="ABC_TRANSPORTER_2"/>
    <property type="match status" value="1"/>
</dbReference>
<dbReference type="InterPro" id="IPR003593">
    <property type="entry name" value="AAA+_ATPase"/>
</dbReference>
<dbReference type="RefSeq" id="WP_171474713.1">
    <property type="nucleotide sequence ID" value="NZ_CP053452.2"/>
</dbReference>
<dbReference type="InterPro" id="IPR017871">
    <property type="entry name" value="ABC_transporter-like_CS"/>
</dbReference>
<protein>
    <submittedName>
        <fullName evidence="5">Zinc ABC transporter, ATP-binding protein ZnuC</fullName>
    </submittedName>
</protein>
<dbReference type="SUPFAM" id="SSF52540">
    <property type="entry name" value="P-loop containing nucleoside triphosphate hydrolases"/>
    <property type="match status" value="1"/>
</dbReference>
<gene>
    <name evidence="5" type="ORF">FTUN_7436</name>
</gene>
<dbReference type="AlphaFoldDB" id="A0A6M5Z2S4"/>
<dbReference type="InterPro" id="IPR003439">
    <property type="entry name" value="ABC_transporter-like_ATP-bd"/>
</dbReference>
<dbReference type="EMBL" id="CP053452">
    <property type="protein sequence ID" value="QJW99813.1"/>
    <property type="molecule type" value="Genomic_DNA"/>
</dbReference>
<dbReference type="PROSITE" id="PS00211">
    <property type="entry name" value="ABC_TRANSPORTER_1"/>
    <property type="match status" value="1"/>
</dbReference>
<keyword evidence="2" id="KW-0547">Nucleotide-binding</keyword>
<keyword evidence="3 5" id="KW-0067">ATP-binding</keyword>
<dbReference type="SMART" id="SM00382">
    <property type="entry name" value="AAA"/>
    <property type="match status" value="1"/>
</dbReference>
<evidence type="ECO:0000259" key="4">
    <source>
        <dbReference type="PROSITE" id="PS50893"/>
    </source>
</evidence>
<evidence type="ECO:0000256" key="1">
    <source>
        <dbReference type="ARBA" id="ARBA00022448"/>
    </source>
</evidence>
<evidence type="ECO:0000256" key="2">
    <source>
        <dbReference type="ARBA" id="ARBA00022741"/>
    </source>
</evidence>
<proteinExistence type="predicted"/>
<keyword evidence="6" id="KW-1185">Reference proteome</keyword>
<dbReference type="GO" id="GO:0005524">
    <property type="term" value="F:ATP binding"/>
    <property type="evidence" value="ECO:0007669"/>
    <property type="project" value="UniProtKB-KW"/>
</dbReference>
<evidence type="ECO:0000313" key="5">
    <source>
        <dbReference type="EMBL" id="QJW99813.1"/>
    </source>
</evidence>
<dbReference type="PANTHER" id="PTHR42734">
    <property type="entry name" value="METAL TRANSPORT SYSTEM ATP-BINDING PROTEIN TM_0124-RELATED"/>
    <property type="match status" value="1"/>
</dbReference>
<dbReference type="Proteomes" id="UP000503447">
    <property type="component" value="Chromosome"/>
</dbReference>
<dbReference type="Gene3D" id="3.40.50.300">
    <property type="entry name" value="P-loop containing nucleotide triphosphate hydrolases"/>
    <property type="match status" value="1"/>
</dbReference>
<dbReference type="PANTHER" id="PTHR42734:SF7">
    <property type="entry name" value="ATP-BINDING COMPONENT OF ABC TRANSPORTER-RELATED"/>
    <property type="match status" value="1"/>
</dbReference>
<dbReference type="Pfam" id="PF00005">
    <property type="entry name" value="ABC_tran"/>
    <property type="match status" value="1"/>
</dbReference>
<organism evidence="5 6">
    <name type="scientific">Frigoriglobus tundricola</name>
    <dbReference type="NCBI Taxonomy" id="2774151"/>
    <lineage>
        <taxon>Bacteria</taxon>
        <taxon>Pseudomonadati</taxon>
        <taxon>Planctomycetota</taxon>
        <taxon>Planctomycetia</taxon>
        <taxon>Gemmatales</taxon>
        <taxon>Gemmataceae</taxon>
        <taxon>Frigoriglobus</taxon>
    </lineage>
</organism>
<feature type="domain" description="ABC transporter" evidence="4">
    <location>
        <begin position="11"/>
        <end position="244"/>
    </location>
</feature>
<evidence type="ECO:0000313" key="6">
    <source>
        <dbReference type="Proteomes" id="UP000503447"/>
    </source>
</evidence>
<dbReference type="GO" id="GO:0016887">
    <property type="term" value="F:ATP hydrolysis activity"/>
    <property type="evidence" value="ECO:0007669"/>
    <property type="project" value="InterPro"/>
</dbReference>